<dbReference type="PROSITE" id="PS51379">
    <property type="entry name" value="4FE4S_FER_2"/>
    <property type="match status" value="3"/>
</dbReference>
<keyword evidence="1" id="KW-0004">4Fe-4S</keyword>
<dbReference type="Pfam" id="PF13247">
    <property type="entry name" value="Fer4_11"/>
    <property type="match status" value="1"/>
</dbReference>
<evidence type="ECO:0000256" key="4">
    <source>
        <dbReference type="ARBA" id="ARBA00023014"/>
    </source>
</evidence>
<sequence>MTRFGMLIDTNRCISCYACRTACQSLNNLGQREAFVTYEQREAGSYPHARVETVPLQCMHCDDAPCVRVCPTGASRINENGIVSVDHGRCIGCKYCMAACPYQVRVQNEETGVVDKCRFCTASALDGATISSCVEVCPTKARIFGDLDDPESELSKAIVASNAVPLAGDLTKAKVFYAR</sequence>
<accession>A0A6N7RSR3</accession>
<dbReference type="Proteomes" id="UP000438093">
    <property type="component" value="Unassembled WGS sequence"/>
</dbReference>
<gene>
    <name evidence="6" type="ORF">GJG86_16305</name>
</gene>
<keyword evidence="2" id="KW-0479">Metal-binding</keyword>
<dbReference type="Gene3D" id="3.30.70.20">
    <property type="match status" value="2"/>
</dbReference>
<dbReference type="PANTHER" id="PTHR43177:SF3">
    <property type="entry name" value="PROTEIN NRFC HOMOLOG"/>
    <property type="match status" value="1"/>
</dbReference>
<dbReference type="InterPro" id="IPR050954">
    <property type="entry name" value="ET_IronSulfur_Cluster-Binding"/>
</dbReference>
<organism evidence="6 7">
    <name type="scientific">Eggerthella guodeyinii</name>
    <dbReference type="NCBI Taxonomy" id="2690837"/>
    <lineage>
        <taxon>Bacteria</taxon>
        <taxon>Bacillati</taxon>
        <taxon>Actinomycetota</taxon>
        <taxon>Coriobacteriia</taxon>
        <taxon>Eggerthellales</taxon>
        <taxon>Eggerthellaceae</taxon>
        <taxon>Eggerthella</taxon>
    </lineage>
</organism>
<evidence type="ECO:0000313" key="6">
    <source>
        <dbReference type="EMBL" id="MRX84041.1"/>
    </source>
</evidence>
<reference evidence="7" key="1">
    <citation type="submission" date="2019-08" db="EMBL/GenBank/DDBJ databases">
        <title>Arthrobacter sp. nov., isolated from plateau pika and Tibetan wild ass.</title>
        <authorList>
            <person name="Ge Y."/>
        </authorList>
    </citation>
    <scope>NUCLEOTIDE SEQUENCE [LARGE SCALE GENOMIC DNA]</scope>
    <source>
        <strain evidence="7">HF-4214</strain>
    </source>
</reference>
<evidence type="ECO:0000313" key="7">
    <source>
        <dbReference type="Proteomes" id="UP000438093"/>
    </source>
</evidence>
<evidence type="ECO:0000259" key="5">
    <source>
        <dbReference type="PROSITE" id="PS51379"/>
    </source>
</evidence>
<dbReference type="PANTHER" id="PTHR43177">
    <property type="entry name" value="PROTEIN NRFC"/>
    <property type="match status" value="1"/>
</dbReference>
<proteinExistence type="predicted"/>
<keyword evidence="7" id="KW-1185">Reference proteome</keyword>
<comment type="caution">
    <text evidence="6">The sequence shown here is derived from an EMBL/GenBank/DDBJ whole genome shotgun (WGS) entry which is preliminary data.</text>
</comment>
<dbReference type="PROSITE" id="PS00198">
    <property type="entry name" value="4FE4S_FER_1"/>
    <property type="match status" value="1"/>
</dbReference>
<dbReference type="RefSeq" id="WP_154334899.1">
    <property type="nucleotide sequence ID" value="NZ_VTFY01000020.1"/>
</dbReference>
<dbReference type="InterPro" id="IPR017900">
    <property type="entry name" value="4Fe4S_Fe_S_CS"/>
</dbReference>
<feature type="domain" description="4Fe-4S ferredoxin-type" evidence="5">
    <location>
        <begin position="49"/>
        <end position="80"/>
    </location>
</feature>
<dbReference type="AlphaFoldDB" id="A0A6N7RSR3"/>
<evidence type="ECO:0000256" key="1">
    <source>
        <dbReference type="ARBA" id="ARBA00022485"/>
    </source>
</evidence>
<evidence type="ECO:0000256" key="2">
    <source>
        <dbReference type="ARBA" id="ARBA00022723"/>
    </source>
</evidence>
<name>A0A6N7RSR3_9ACTN</name>
<dbReference type="GO" id="GO:0046872">
    <property type="term" value="F:metal ion binding"/>
    <property type="evidence" value="ECO:0007669"/>
    <property type="project" value="UniProtKB-KW"/>
</dbReference>
<keyword evidence="3" id="KW-0408">Iron</keyword>
<protein>
    <submittedName>
        <fullName evidence="6">4Fe-4S dicluster domain-containing protein</fullName>
    </submittedName>
</protein>
<dbReference type="CDD" id="cd10551">
    <property type="entry name" value="PsrB"/>
    <property type="match status" value="1"/>
</dbReference>
<keyword evidence="4" id="KW-0411">Iron-sulfur</keyword>
<dbReference type="InterPro" id="IPR017896">
    <property type="entry name" value="4Fe4S_Fe-S-bd"/>
</dbReference>
<feature type="domain" description="4Fe-4S ferredoxin-type" evidence="5">
    <location>
        <begin position="81"/>
        <end position="110"/>
    </location>
</feature>
<dbReference type="Pfam" id="PF12800">
    <property type="entry name" value="Fer4_4"/>
    <property type="match status" value="1"/>
</dbReference>
<dbReference type="SUPFAM" id="SSF54862">
    <property type="entry name" value="4Fe-4S ferredoxins"/>
    <property type="match status" value="1"/>
</dbReference>
<evidence type="ECO:0000256" key="3">
    <source>
        <dbReference type="ARBA" id="ARBA00023004"/>
    </source>
</evidence>
<feature type="domain" description="4Fe-4S ferredoxin-type" evidence="5">
    <location>
        <begin position="4"/>
        <end position="34"/>
    </location>
</feature>
<dbReference type="GO" id="GO:0051539">
    <property type="term" value="F:4 iron, 4 sulfur cluster binding"/>
    <property type="evidence" value="ECO:0007669"/>
    <property type="project" value="UniProtKB-KW"/>
</dbReference>
<dbReference type="EMBL" id="VTFY01000020">
    <property type="protein sequence ID" value="MRX84041.1"/>
    <property type="molecule type" value="Genomic_DNA"/>
</dbReference>